<organism evidence="1 2">
    <name type="scientific">Mycoplana azooxidifex</name>
    <dbReference type="NCBI Taxonomy" id="1636188"/>
    <lineage>
        <taxon>Bacteria</taxon>
        <taxon>Pseudomonadati</taxon>
        <taxon>Pseudomonadota</taxon>
        <taxon>Alphaproteobacteria</taxon>
        <taxon>Hyphomicrobiales</taxon>
        <taxon>Rhizobiaceae</taxon>
        <taxon>Mycoplana</taxon>
    </lineage>
</organism>
<dbReference type="EMBL" id="JACIEE010000015">
    <property type="protein sequence ID" value="MBB3980091.1"/>
    <property type="molecule type" value="Genomic_DNA"/>
</dbReference>
<dbReference type="Proteomes" id="UP000574761">
    <property type="component" value="Unassembled WGS sequence"/>
</dbReference>
<proteinExistence type="predicted"/>
<reference evidence="1 2" key="1">
    <citation type="submission" date="2020-08" db="EMBL/GenBank/DDBJ databases">
        <title>Genomic Encyclopedia of Type Strains, Phase IV (KMG-IV): sequencing the most valuable type-strain genomes for metagenomic binning, comparative biology and taxonomic classification.</title>
        <authorList>
            <person name="Goeker M."/>
        </authorList>
    </citation>
    <scope>NUCLEOTIDE SEQUENCE [LARGE SCALE GENOMIC DNA]</scope>
    <source>
        <strain evidence="1 2">DSM 100211</strain>
    </source>
</reference>
<name>A0A7W6DB79_9HYPH</name>
<sequence>MPKILSSFSGPDPIAQTLSSLGRQLFGGDKTASALNNEKLYAAQRENAERDNLMARVAAGGAHTLGADPTVQAILLGSGIDPAQFAEIGRMGSATGYGAEDPRTANWQVAAGQAYSSTAPAFNTTMAETRRANDLDSADKRFAVTTADATDRYKHDTLSAADALTDNTKRYGLGLEDATKRFGIETNAGIERAKPYAALDATGQPVLVPIGNAANGQYQPVLSDTDRRGTLLGQNFDNLDTLNPQQQEVLGARVTGDKAGTIKNYIFPGPDGRNGVMLTTNGVTDLSGNPLPPGGYVGTVEGGAADVGVTNAVATDMQGNVIANKKFEQLVGMGMELTKDPTLFGAQGRVRSLAQELAAGVSGMSAVLGSNVEEARSVLAQDLAPTGLDARRILPELYDPNLPKVDTVWGLLVFQGASALAGQENRSVSDKDVQAMRQILGDPKSVFASAQMMQSKLQSALEIVAINDRVAREALGGKAPVTPNAPADGLNRTTTGAAWRVVPNAAP</sequence>
<evidence type="ECO:0000313" key="1">
    <source>
        <dbReference type="EMBL" id="MBB3980091.1"/>
    </source>
</evidence>
<protein>
    <submittedName>
        <fullName evidence="1">Uncharacterized protein</fullName>
    </submittedName>
</protein>
<keyword evidence="2" id="KW-1185">Reference proteome</keyword>
<evidence type="ECO:0000313" key="2">
    <source>
        <dbReference type="Proteomes" id="UP000574761"/>
    </source>
</evidence>
<accession>A0A7W6DB79</accession>
<dbReference type="AlphaFoldDB" id="A0A7W6DB79"/>
<dbReference type="RefSeq" id="WP_183808244.1">
    <property type="nucleotide sequence ID" value="NZ_JACIEE010000015.1"/>
</dbReference>
<comment type="caution">
    <text evidence="1">The sequence shown here is derived from an EMBL/GenBank/DDBJ whole genome shotgun (WGS) entry which is preliminary data.</text>
</comment>
<gene>
    <name evidence="1" type="ORF">GGQ64_005338</name>
</gene>